<sequence length="177" mass="18517">MTAPSPFFLLLPAALALTACATDTRYPSLAKRDFERVEGNAPAAEPDVQPPVSAQPLPVGLEERLDELRQKARDAHAEFENLAGAARSRAQAAAGAPQGSTRWSDAIVAISDVESARSETMLALAELDSMLALGAVAEARTDDNRGLTQIAAAREDVAALVAQEDAVLQALTDPIGS</sequence>
<dbReference type="AlphaFoldDB" id="A0A1Z1FC26"/>
<organism evidence="2 3">
    <name type="scientific">Croceicoccus marinus</name>
    <dbReference type="NCBI Taxonomy" id="450378"/>
    <lineage>
        <taxon>Bacteria</taxon>
        <taxon>Pseudomonadati</taxon>
        <taxon>Pseudomonadota</taxon>
        <taxon>Alphaproteobacteria</taxon>
        <taxon>Sphingomonadales</taxon>
        <taxon>Erythrobacteraceae</taxon>
        <taxon>Croceicoccus</taxon>
    </lineage>
</organism>
<evidence type="ECO:0000313" key="3">
    <source>
        <dbReference type="Proteomes" id="UP000195807"/>
    </source>
</evidence>
<feature type="chain" id="PRO_5011436883" description="DUF4398 domain-containing protein" evidence="1">
    <location>
        <begin position="22"/>
        <end position="177"/>
    </location>
</feature>
<accession>A0A1Z1FC26</accession>
<dbReference type="KEGG" id="cman:A9D14_08980"/>
<evidence type="ECO:0000256" key="1">
    <source>
        <dbReference type="SAM" id="SignalP"/>
    </source>
</evidence>
<dbReference type="Proteomes" id="UP000195807">
    <property type="component" value="Chromosome"/>
</dbReference>
<gene>
    <name evidence="2" type="ORF">A9D14_08980</name>
</gene>
<name>A0A1Z1FC26_9SPHN</name>
<proteinExistence type="predicted"/>
<keyword evidence="1" id="KW-0732">Signal</keyword>
<dbReference type="EMBL" id="CP019602">
    <property type="protein sequence ID" value="ARU16304.1"/>
    <property type="molecule type" value="Genomic_DNA"/>
</dbReference>
<evidence type="ECO:0008006" key="4">
    <source>
        <dbReference type="Google" id="ProtNLM"/>
    </source>
</evidence>
<feature type="signal peptide" evidence="1">
    <location>
        <begin position="1"/>
        <end position="21"/>
    </location>
</feature>
<protein>
    <recommendedName>
        <fullName evidence="4">DUF4398 domain-containing protein</fullName>
    </recommendedName>
</protein>
<dbReference type="STRING" id="450378.GCA_001661675_01801"/>
<keyword evidence="3" id="KW-1185">Reference proteome</keyword>
<dbReference type="OrthoDB" id="7505503at2"/>
<reference evidence="2 3" key="1">
    <citation type="submission" date="2017-01" db="EMBL/GenBank/DDBJ databases">
        <title>Complete genome sequence of esterase-producing bacterium Croceicoccus marinus E4A9.</title>
        <authorList>
            <person name="Wu Y.-H."/>
            <person name="Cheng H."/>
            <person name="Xu L."/>
            <person name="Huo Y.-Y."/>
            <person name="Wang C.-S."/>
            <person name="Xu X.-W."/>
        </authorList>
    </citation>
    <scope>NUCLEOTIDE SEQUENCE [LARGE SCALE GENOMIC DNA]</scope>
    <source>
        <strain evidence="2 3">E4A9</strain>
    </source>
</reference>
<dbReference type="RefSeq" id="WP_066845461.1">
    <property type="nucleotide sequence ID" value="NZ_CP019602.1"/>
</dbReference>
<evidence type="ECO:0000313" key="2">
    <source>
        <dbReference type="EMBL" id="ARU16304.1"/>
    </source>
</evidence>